<accession>A0A430L3C0</accession>
<dbReference type="EMBL" id="MIKF01000479">
    <property type="protein sequence ID" value="RTE70227.1"/>
    <property type="molecule type" value="Genomic_DNA"/>
</dbReference>
<dbReference type="AlphaFoldDB" id="A0A430L3C0"/>
<reference evidence="1 2" key="1">
    <citation type="submission" date="2017-06" db="EMBL/GenBank/DDBJ databases">
        <title>Comparative genomic analysis of Ambrosia Fusariam Clade fungi.</title>
        <authorList>
            <person name="Stajich J.E."/>
            <person name="Carrillo J."/>
            <person name="Kijimoto T."/>
            <person name="Eskalen A."/>
            <person name="O'Donnell K."/>
            <person name="Kasson M."/>
        </authorList>
    </citation>
    <scope>NUCLEOTIDE SEQUENCE [LARGE SCALE GENOMIC DNA]</scope>
    <source>
        <strain evidence="1 2">UCR1854</strain>
    </source>
</reference>
<proteinExistence type="predicted"/>
<organism evidence="1 2">
    <name type="scientific">Fusarium euwallaceae</name>
    <dbReference type="NCBI Taxonomy" id="1147111"/>
    <lineage>
        <taxon>Eukaryota</taxon>
        <taxon>Fungi</taxon>
        <taxon>Dikarya</taxon>
        <taxon>Ascomycota</taxon>
        <taxon>Pezizomycotina</taxon>
        <taxon>Sordariomycetes</taxon>
        <taxon>Hypocreomycetidae</taxon>
        <taxon>Hypocreales</taxon>
        <taxon>Nectriaceae</taxon>
        <taxon>Fusarium</taxon>
        <taxon>Fusarium solani species complex</taxon>
    </lineage>
</organism>
<evidence type="ECO:0000313" key="2">
    <source>
        <dbReference type="Proteomes" id="UP000287124"/>
    </source>
</evidence>
<dbReference type="Proteomes" id="UP000287124">
    <property type="component" value="Unassembled WGS sequence"/>
</dbReference>
<comment type="caution">
    <text evidence="1">The sequence shown here is derived from an EMBL/GenBank/DDBJ whole genome shotgun (WGS) entry which is preliminary data.</text>
</comment>
<evidence type="ECO:0000313" key="1">
    <source>
        <dbReference type="EMBL" id="RTE70227.1"/>
    </source>
</evidence>
<protein>
    <submittedName>
        <fullName evidence="1">Uncharacterized protein</fullName>
    </submittedName>
</protein>
<sequence>MLDATIINNRNALLSLTYGHGLVQCWLGLRAPCEGTIQPQGLYGRESQTEALVTELEGLTTTTSERFAFIATKASRIGRRILLCRCMGGNERTTANALNRLDEWWSVIKSEQASEEVCVTSHGSRSRLTEEELYCELGRLKETLDVSEVPRGLPLNFDPAVPAPPGAIPEPLYMPDHQQAMELAAYSSAHISCDESHLRTLGSPTFKKNESRNPWLHLLLRVAAGLDPAECSRRNMYRQGICHYVHCAAHLLQDLEAIHFLDGLYQRMMDAGGYYEDCFTPLSLSSLCNKLLCRELTRGRTVFLLCPTYSTWTTRDILFSKGHEEYFMIFGREADGRYFNDLTSLNNLDLSN</sequence>
<gene>
    <name evidence="1" type="ORF">BHE90_015379</name>
</gene>
<name>A0A430L3C0_9HYPO</name>
<keyword evidence="2" id="KW-1185">Reference proteome</keyword>